<reference evidence="3" key="1">
    <citation type="journal article" date="2019" name="Int. J. Syst. Evol. Microbiol.">
        <title>The Global Catalogue of Microorganisms (GCM) 10K type strain sequencing project: providing services to taxonomists for standard genome sequencing and annotation.</title>
        <authorList>
            <consortium name="The Broad Institute Genomics Platform"/>
            <consortium name="The Broad Institute Genome Sequencing Center for Infectious Disease"/>
            <person name="Wu L."/>
            <person name="Ma J."/>
        </authorList>
    </citation>
    <scope>NUCLEOTIDE SEQUENCE [LARGE SCALE GENOMIC DNA]</scope>
    <source>
        <strain evidence="3">JCM 18532</strain>
    </source>
</reference>
<comment type="caution">
    <text evidence="2">The sequence shown here is derived from an EMBL/GenBank/DDBJ whole genome shotgun (WGS) entry which is preliminary data.</text>
</comment>
<keyword evidence="3" id="KW-1185">Reference proteome</keyword>
<accession>A0ABP8YN29</accession>
<name>A0ABP8YN29_9ACTN</name>
<evidence type="ECO:0000313" key="2">
    <source>
        <dbReference type="EMBL" id="GAA4733084.1"/>
    </source>
</evidence>
<dbReference type="Proteomes" id="UP001499882">
    <property type="component" value="Unassembled WGS sequence"/>
</dbReference>
<proteinExistence type="predicted"/>
<evidence type="ECO:0000313" key="3">
    <source>
        <dbReference type="Proteomes" id="UP001499882"/>
    </source>
</evidence>
<evidence type="ECO:0000256" key="1">
    <source>
        <dbReference type="SAM" id="MobiDB-lite"/>
    </source>
</evidence>
<protein>
    <submittedName>
        <fullName evidence="2">Uncharacterized protein</fullName>
    </submittedName>
</protein>
<organism evidence="2 3">
    <name type="scientific">Nocardioides endophyticus</name>
    <dbReference type="NCBI Taxonomy" id="1353775"/>
    <lineage>
        <taxon>Bacteria</taxon>
        <taxon>Bacillati</taxon>
        <taxon>Actinomycetota</taxon>
        <taxon>Actinomycetes</taxon>
        <taxon>Propionibacteriales</taxon>
        <taxon>Nocardioidaceae</taxon>
        <taxon>Nocardioides</taxon>
    </lineage>
</organism>
<gene>
    <name evidence="2" type="ORF">GCM10023350_15690</name>
</gene>
<sequence>MPDPRALMVTTGEGETFVLGSTMRGCSPVSIGGTDRGAEDVLAPLAPSR</sequence>
<feature type="region of interest" description="Disordered" evidence="1">
    <location>
        <begin position="29"/>
        <end position="49"/>
    </location>
</feature>
<dbReference type="EMBL" id="BAABKN010000009">
    <property type="protein sequence ID" value="GAA4733084.1"/>
    <property type="molecule type" value="Genomic_DNA"/>
</dbReference>